<accession>A0A6P6FN19</accession>
<keyword evidence="4" id="KW-0932">Cytokinin signaling pathway</keyword>
<evidence type="ECO:0000256" key="2">
    <source>
        <dbReference type="ARBA" id="ARBA00022490"/>
    </source>
</evidence>
<keyword evidence="3" id="KW-0203">Cytokinin biosynthesis</keyword>
<dbReference type="GO" id="GO:0005737">
    <property type="term" value="C:cytoplasm"/>
    <property type="evidence" value="ECO:0007669"/>
    <property type="project" value="UniProtKB-SubCell"/>
</dbReference>
<dbReference type="InterPro" id="IPR044670">
    <property type="entry name" value="SOFL"/>
</dbReference>
<evidence type="ECO:0000313" key="8">
    <source>
        <dbReference type="Proteomes" id="UP001652623"/>
    </source>
</evidence>
<feature type="compositionally biased region" description="Acidic residues" evidence="7">
    <location>
        <begin position="46"/>
        <end position="57"/>
    </location>
</feature>
<comment type="subcellular location">
    <subcellularLocation>
        <location evidence="1">Cytoplasm</location>
    </subcellularLocation>
</comment>
<feature type="region of interest" description="Disordered" evidence="7">
    <location>
        <begin position="42"/>
        <end position="67"/>
    </location>
</feature>
<dbReference type="GeneID" id="107433705"/>
<evidence type="ECO:0000256" key="1">
    <source>
        <dbReference type="ARBA" id="ARBA00004496"/>
    </source>
</evidence>
<sequence>MNISASECTSRCESGWTLYLDQSSISETQYQRDHGVLNYGKKGGVEVEEEEEEEEQDLSMVSDASSGPPHYHEDDEACFCEYGYSYSASGSAKKVKKNKMKEKCKNEQYSYLADTASSPVSKRKMKLSRNGALMENVTGYSESFSATHFKGKSALEKHFNFHSSLAKNSGSEEPGDEVLKTLLFFFNFLTNVQFCKNHTGKRR</sequence>
<evidence type="ECO:0000313" key="9">
    <source>
        <dbReference type="RefSeq" id="XP_048332047.2"/>
    </source>
</evidence>
<evidence type="ECO:0000256" key="5">
    <source>
        <dbReference type="ARBA" id="ARBA00023242"/>
    </source>
</evidence>
<protein>
    <submittedName>
        <fullName evidence="9">Protein SOB FIVE-LIKE 5 isoform X1</fullName>
    </submittedName>
</protein>
<keyword evidence="5" id="KW-0539">Nucleus</keyword>
<dbReference type="PANTHER" id="PTHR33347">
    <property type="entry name" value="OSJNBA0091C07.3 PROTEIN"/>
    <property type="match status" value="1"/>
</dbReference>
<dbReference type="AlphaFoldDB" id="A0A6P6FN19"/>
<name>A0A6P6FN19_ZIZJJ</name>
<evidence type="ECO:0000256" key="3">
    <source>
        <dbReference type="ARBA" id="ARBA00022712"/>
    </source>
</evidence>
<keyword evidence="2" id="KW-0963">Cytoplasm</keyword>
<dbReference type="GO" id="GO:0009691">
    <property type="term" value="P:cytokinin biosynthetic process"/>
    <property type="evidence" value="ECO:0007669"/>
    <property type="project" value="UniProtKB-KW"/>
</dbReference>
<dbReference type="PANTHER" id="PTHR33347:SF34">
    <property type="entry name" value="PROTEIN SOB FIVE-LIKE 6"/>
    <property type="match status" value="1"/>
</dbReference>
<keyword evidence="8" id="KW-1185">Reference proteome</keyword>
<evidence type="ECO:0000256" key="6">
    <source>
        <dbReference type="ARBA" id="ARBA00024199"/>
    </source>
</evidence>
<dbReference type="GO" id="GO:0009736">
    <property type="term" value="P:cytokinin-activated signaling pathway"/>
    <property type="evidence" value="ECO:0007669"/>
    <property type="project" value="UniProtKB-KW"/>
</dbReference>
<proteinExistence type="inferred from homology"/>
<evidence type="ECO:0000256" key="4">
    <source>
        <dbReference type="ARBA" id="ARBA00022864"/>
    </source>
</evidence>
<comment type="similarity">
    <text evidence="6">Belongs to the SOFL plant protein family.</text>
</comment>
<organism evidence="8 9">
    <name type="scientific">Ziziphus jujuba</name>
    <name type="common">Chinese jujube</name>
    <name type="synonym">Ziziphus sativa</name>
    <dbReference type="NCBI Taxonomy" id="326968"/>
    <lineage>
        <taxon>Eukaryota</taxon>
        <taxon>Viridiplantae</taxon>
        <taxon>Streptophyta</taxon>
        <taxon>Embryophyta</taxon>
        <taxon>Tracheophyta</taxon>
        <taxon>Spermatophyta</taxon>
        <taxon>Magnoliopsida</taxon>
        <taxon>eudicotyledons</taxon>
        <taxon>Gunneridae</taxon>
        <taxon>Pentapetalae</taxon>
        <taxon>rosids</taxon>
        <taxon>fabids</taxon>
        <taxon>Rosales</taxon>
        <taxon>Rhamnaceae</taxon>
        <taxon>Paliureae</taxon>
        <taxon>Ziziphus</taxon>
    </lineage>
</organism>
<dbReference type="RefSeq" id="XP_048332047.2">
    <property type="nucleotide sequence ID" value="XM_048476090.2"/>
</dbReference>
<dbReference type="Proteomes" id="UP001652623">
    <property type="component" value="Chromosome 5"/>
</dbReference>
<reference evidence="9" key="1">
    <citation type="submission" date="2025-08" db="UniProtKB">
        <authorList>
            <consortium name="RefSeq"/>
        </authorList>
    </citation>
    <scope>IDENTIFICATION</scope>
    <source>
        <tissue evidence="9">Seedling</tissue>
    </source>
</reference>
<gene>
    <name evidence="9" type="primary">LOC107433705</name>
</gene>
<evidence type="ECO:0000256" key="7">
    <source>
        <dbReference type="SAM" id="MobiDB-lite"/>
    </source>
</evidence>